<dbReference type="AlphaFoldDB" id="A0A9K3LUH1"/>
<evidence type="ECO:0000259" key="1">
    <source>
        <dbReference type="Pfam" id="PF13191"/>
    </source>
</evidence>
<dbReference type="InterPro" id="IPR053159">
    <property type="entry name" value="Hybrid_Histidine_Kinase"/>
</dbReference>
<reference evidence="2" key="2">
    <citation type="submission" date="2021-04" db="EMBL/GenBank/DDBJ databases">
        <authorList>
            <person name="Podell S."/>
        </authorList>
    </citation>
    <scope>NUCLEOTIDE SEQUENCE</scope>
    <source>
        <strain evidence="2">Hildebrandi</strain>
    </source>
</reference>
<name>A0A9K3LUH1_9STRA</name>
<sequence>MNELQSGELTLPVKELVTPSVASEGNNPMNRMSGDASVLSALTMDEDLRAMGERSVYTTRQALSYAANKPLITPRTSMEGRLSDRSKELQLNNLKIQNLPLCGRQNELEALANAFSTIQDGGKGLFLVGGLSGTGKTSLIEHDSFQKKIRAQGGIFVTAKCDLREQNEPFASVQDAMSLLTEKILLLPKRKNQKPVPSQLNLIMNAIPESLTGEEKTPSKFGSVSSVRTDISGVSSLEEVQEKLAVELTDNEWGVLIQTVPAMEALVMTSAIAEVGAPMAELRVQQLDEYHTKVDGTGLATTTNTLRQSNQKMDGSSMRENSDQMKYAYRHFIRLISTICPLVIVFDDCQWQDKASMEWMKSILTDTSKEIASQGHDAKDGGLPSLLIVASYRSDEVDDNHGLMRMTKELNTLQSKQEKDVNEFNEISNTAKETDHSVSLYIQKIQLRNLEVGDVVGLLEELLNSNGENVEELAEILHKKTAGNAFFVVQLLMRLKEDHRFTFSIGLMKWTWICSEIRESYTATSNVADFLADRMKNSGAALAILPIAAALGNEFSPGALQMVVDRIKISFQKSDNAQFVSLYDTKLVSSPLLQCVDEGLLESTSNGMFKFCHDKILETALSFLSDDVKVCIGDYFLDQFDAEEEKFGDAFYPLLSLVNQRVDELAGSEEKKFRVVQLNTLAGEKALKCAAFEPASEFLSNAIRCLPSDHWTKHRDLSLHIFVMAGAAAFNAGAGHVDRVKRYTDEVFAQSDIPLLDKVDLCYTMMDAYDSTFTAESNLANYEFGRSLLKDFGCRFPKSSAGILFRTISGLLAAKVTLKKKLSPQMLETMPISTDSKLMAVMKILDKFTNAAFHSKTDLLPLVMFRQVQYTDKFGLSPYAALAYPLLGMIFCSMQDFEASRICAQAGLTILGRCNDQSVASRCYLLVYVYNMHWTTPLNDLLKPLLEGYRLGMTTGTLYGALFCVGFYVEFCFWTGVELTSLYTDCATYLRQMEDYEAMKHAGFLNCTRHMISRLIGFTDSSEEDDIEALYMEKNDMPMMCALRRAQIYVECFFGNHQRAADLGLEWQPIIMERLISQVSIVEITFATSLSCMALLRQNNGRGHRKYMKMGAKCRKQIKTYEAKLCPNCVAHAALLDAEWAVLKKEKGDLRVKFEQAVLLAGRRGLTHLQALANERFALYMEEIGDDAETCYRYEKAVTLYSEWGANSKVDELHTKLEALTQRGITSSLNSYQGFVKSP</sequence>
<keyword evidence="3" id="KW-1185">Reference proteome</keyword>
<dbReference type="Pfam" id="PF13191">
    <property type="entry name" value="AAA_16"/>
    <property type="match status" value="1"/>
</dbReference>
<dbReference type="PANTHER" id="PTHR43642">
    <property type="entry name" value="HYBRID SIGNAL TRANSDUCTION HISTIDINE KINASE G"/>
    <property type="match status" value="1"/>
</dbReference>
<proteinExistence type="predicted"/>
<organism evidence="2 3">
    <name type="scientific">Nitzschia inconspicua</name>
    <dbReference type="NCBI Taxonomy" id="303405"/>
    <lineage>
        <taxon>Eukaryota</taxon>
        <taxon>Sar</taxon>
        <taxon>Stramenopiles</taxon>
        <taxon>Ochrophyta</taxon>
        <taxon>Bacillariophyta</taxon>
        <taxon>Bacillariophyceae</taxon>
        <taxon>Bacillariophycidae</taxon>
        <taxon>Bacillariales</taxon>
        <taxon>Bacillariaceae</taxon>
        <taxon>Nitzschia</taxon>
    </lineage>
</organism>
<evidence type="ECO:0000313" key="3">
    <source>
        <dbReference type="Proteomes" id="UP000693970"/>
    </source>
</evidence>
<gene>
    <name evidence="2" type="ORF">IV203_030873</name>
</gene>
<feature type="domain" description="Orc1-like AAA ATPase" evidence="1">
    <location>
        <begin position="101"/>
        <end position="366"/>
    </location>
</feature>
<evidence type="ECO:0000313" key="2">
    <source>
        <dbReference type="EMBL" id="KAG7368130.1"/>
    </source>
</evidence>
<dbReference type="InterPro" id="IPR041664">
    <property type="entry name" value="AAA_16"/>
</dbReference>
<dbReference type="PANTHER" id="PTHR43642:SF1">
    <property type="entry name" value="HYBRID SIGNAL TRANSDUCTION HISTIDINE KINASE G"/>
    <property type="match status" value="1"/>
</dbReference>
<comment type="caution">
    <text evidence="2">The sequence shown here is derived from an EMBL/GenBank/DDBJ whole genome shotgun (WGS) entry which is preliminary data.</text>
</comment>
<protein>
    <submittedName>
        <fullName evidence="2">AAA ATPase domain containing protein</fullName>
    </submittedName>
</protein>
<dbReference type="OrthoDB" id="52307at2759"/>
<dbReference type="Proteomes" id="UP000693970">
    <property type="component" value="Unassembled WGS sequence"/>
</dbReference>
<reference evidence="2" key="1">
    <citation type="journal article" date="2021" name="Sci. Rep.">
        <title>Diploid genomic architecture of Nitzschia inconspicua, an elite biomass production diatom.</title>
        <authorList>
            <person name="Oliver A."/>
            <person name="Podell S."/>
            <person name="Pinowska A."/>
            <person name="Traller J.C."/>
            <person name="Smith S.R."/>
            <person name="McClure R."/>
            <person name="Beliaev A."/>
            <person name="Bohutskyi P."/>
            <person name="Hill E.A."/>
            <person name="Rabines A."/>
            <person name="Zheng H."/>
            <person name="Allen L.Z."/>
            <person name="Kuo A."/>
            <person name="Grigoriev I.V."/>
            <person name="Allen A.E."/>
            <person name="Hazlebeck D."/>
            <person name="Allen E.E."/>
        </authorList>
    </citation>
    <scope>NUCLEOTIDE SEQUENCE</scope>
    <source>
        <strain evidence="2">Hildebrandi</strain>
    </source>
</reference>
<dbReference type="EMBL" id="JAGRRH010000006">
    <property type="protein sequence ID" value="KAG7368130.1"/>
    <property type="molecule type" value="Genomic_DNA"/>
</dbReference>
<accession>A0A9K3LUH1</accession>